<organism evidence="3 4">
    <name type="scientific">Methanobrevibacter cuticularis</name>
    <dbReference type="NCBI Taxonomy" id="47311"/>
    <lineage>
        <taxon>Archaea</taxon>
        <taxon>Methanobacteriati</taxon>
        <taxon>Methanobacteriota</taxon>
        <taxon>Methanomada group</taxon>
        <taxon>Methanobacteria</taxon>
        <taxon>Methanobacteriales</taxon>
        <taxon>Methanobacteriaceae</taxon>
        <taxon>Methanobrevibacter</taxon>
    </lineage>
</organism>
<name>A0A166F383_9EURY</name>
<evidence type="ECO:0000313" key="3">
    <source>
        <dbReference type="EMBL" id="KZX17271.1"/>
    </source>
</evidence>
<evidence type="ECO:0000256" key="2">
    <source>
        <dbReference type="SAM" id="Phobius"/>
    </source>
</evidence>
<accession>A0A166F383</accession>
<keyword evidence="2" id="KW-1133">Transmembrane helix</keyword>
<dbReference type="Proteomes" id="UP000077275">
    <property type="component" value="Unassembled WGS sequence"/>
</dbReference>
<keyword evidence="4" id="KW-1185">Reference proteome</keyword>
<dbReference type="EMBL" id="LWMW01000054">
    <property type="protein sequence ID" value="KZX17271.1"/>
    <property type="molecule type" value="Genomic_DNA"/>
</dbReference>
<protein>
    <recommendedName>
        <fullName evidence="5">B box-type domain-containing protein</fullName>
    </recommendedName>
</protein>
<gene>
    <name evidence="3" type="ORF">MBCUT_03180</name>
</gene>
<sequence>MNCQNHPEKEAVANCQFCGKNLCEDCKITIAGRNYCQDCMSELVGPELTDLAINKRETSASEIPDQTNETLKETPAKDVQDTFNDDYEDLYSDNRIYDDAHNITPEIAKENIGGTEELPNERSDITPNKNIEEKYEKYLDDLYFDEKTPKNVRDEKNLSLSEQLAIDEEENGPITKNTYIPPETTAPREIYNETEDDQINKQKGVPILDNLRKSHDNDKKSEQYTPHSLHRRIQYKNDTPTPFSSLEKILTILLIVLIILVVSYIIFLVTLSSNYPSFFDAIQALFTNPGELINNIFS</sequence>
<proteinExistence type="predicted"/>
<keyword evidence="2" id="KW-0472">Membrane</keyword>
<evidence type="ECO:0000256" key="1">
    <source>
        <dbReference type="SAM" id="MobiDB-lite"/>
    </source>
</evidence>
<dbReference type="OrthoDB" id="80913at2157"/>
<evidence type="ECO:0008006" key="5">
    <source>
        <dbReference type="Google" id="ProtNLM"/>
    </source>
</evidence>
<feature type="region of interest" description="Disordered" evidence="1">
    <location>
        <begin position="210"/>
        <end position="229"/>
    </location>
</feature>
<dbReference type="RefSeq" id="WP_067258010.1">
    <property type="nucleotide sequence ID" value="NZ_LWMW01000054.1"/>
</dbReference>
<keyword evidence="2" id="KW-0812">Transmembrane</keyword>
<feature type="compositionally biased region" description="Basic and acidic residues" evidence="1">
    <location>
        <begin position="210"/>
        <end position="222"/>
    </location>
</feature>
<evidence type="ECO:0000313" key="4">
    <source>
        <dbReference type="Proteomes" id="UP000077275"/>
    </source>
</evidence>
<comment type="caution">
    <text evidence="3">The sequence shown here is derived from an EMBL/GenBank/DDBJ whole genome shotgun (WGS) entry which is preliminary data.</text>
</comment>
<reference evidence="3 4" key="1">
    <citation type="submission" date="2016-04" db="EMBL/GenBank/DDBJ databases">
        <title>Genome sequence of Methanobrevibacter cuticularis DSM 11139.</title>
        <authorList>
            <person name="Poehlein A."/>
            <person name="Seedorf H."/>
            <person name="Daniel R."/>
        </authorList>
    </citation>
    <scope>NUCLEOTIDE SEQUENCE [LARGE SCALE GENOMIC DNA]</scope>
    <source>
        <strain evidence="3 4">DSM 11139</strain>
    </source>
</reference>
<feature type="transmembrane region" description="Helical" evidence="2">
    <location>
        <begin position="249"/>
        <end position="271"/>
    </location>
</feature>
<dbReference type="PATRIC" id="fig|47311.3.peg.350"/>
<dbReference type="AlphaFoldDB" id="A0A166F383"/>